<evidence type="ECO:0000256" key="2">
    <source>
        <dbReference type="SAM" id="Coils"/>
    </source>
</evidence>
<dbReference type="CDD" id="cd00821">
    <property type="entry name" value="PH"/>
    <property type="match status" value="1"/>
</dbReference>
<dbReference type="GO" id="GO:0007165">
    <property type="term" value="P:signal transduction"/>
    <property type="evidence" value="ECO:0007669"/>
    <property type="project" value="InterPro"/>
</dbReference>
<evidence type="ECO:0000313" key="8">
    <source>
        <dbReference type="Proteomes" id="UP000663877"/>
    </source>
</evidence>
<evidence type="ECO:0000313" key="6">
    <source>
        <dbReference type="EMBL" id="CAF1040144.1"/>
    </source>
</evidence>
<dbReference type="PANTHER" id="PTHR15228:SF24">
    <property type="entry name" value="RHO-GAP DOMAIN-CONTAINING PROTEIN"/>
    <property type="match status" value="1"/>
</dbReference>
<evidence type="ECO:0008006" key="9">
    <source>
        <dbReference type="Google" id="ProtNLM"/>
    </source>
</evidence>
<dbReference type="Proteomes" id="UP000663832">
    <property type="component" value="Unassembled WGS sequence"/>
</dbReference>
<dbReference type="Pfam" id="PF00620">
    <property type="entry name" value="RhoGAP"/>
    <property type="match status" value="1"/>
</dbReference>
<dbReference type="GO" id="GO:0051056">
    <property type="term" value="P:regulation of small GTPase mediated signal transduction"/>
    <property type="evidence" value="ECO:0007669"/>
    <property type="project" value="UniProtKB-ARBA"/>
</dbReference>
<dbReference type="Gene3D" id="1.10.555.10">
    <property type="entry name" value="Rho GTPase activation protein"/>
    <property type="match status" value="1"/>
</dbReference>
<dbReference type="CDD" id="cd00159">
    <property type="entry name" value="RhoGAP"/>
    <property type="match status" value="1"/>
</dbReference>
<dbReference type="OrthoDB" id="185175at2759"/>
<reference evidence="5" key="1">
    <citation type="submission" date="2021-02" db="EMBL/GenBank/DDBJ databases">
        <authorList>
            <person name="Nowell W R."/>
        </authorList>
    </citation>
    <scope>NUCLEOTIDE SEQUENCE</scope>
</reference>
<dbReference type="Gene3D" id="2.30.29.30">
    <property type="entry name" value="Pleckstrin-homology domain (PH domain)/Phosphotyrosine-binding domain (PTB)"/>
    <property type="match status" value="1"/>
</dbReference>
<evidence type="ECO:0000256" key="1">
    <source>
        <dbReference type="ARBA" id="ARBA00022468"/>
    </source>
</evidence>
<keyword evidence="2" id="KW-0175">Coiled coil</keyword>
<dbReference type="EMBL" id="CAJNOI010000011">
    <property type="protein sequence ID" value="CAF0789707.1"/>
    <property type="molecule type" value="Genomic_DNA"/>
</dbReference>
<dbReference type="InterPro" id="IPR011993">
    <property type="entry name" value="PH-like_dom_sf"/>
</dbReference>
<keyword evidence="7" id="KW-1185">Reference proteome</keyword>
<organism evidence="5 8">
    <name type="scientific">Adineta steineri</name>
    <dbReference type="NCBI Taxonomy" id="433720"/>
    <lineage>
        <taxon>Eukaryota</taxon>
        <taxon>Metazoa</taxon>
        <taxon>Spiralia</taxon>
        <taxon>Gnathifera</taxon>
        <taxon>Rotifera</taxon>
        <taxon>Eurotatoria</taxon>
        <taxon>Bdelloidea</taxon>
        <taxon>Adinetida</taxon>
        <taxon>Adinetidae</taxon>
        <taxon>Adineta</taxon>
    </lineage>
</organism>
<dbReference type="PANTHER" id="PTHR15228">
    <property type="entry name" value="SPERMATHECAL PHYSIOLOGY VARIANT"/>
    <property type="match status" value="1"/>
</dbReference>
<dbReference type="Proteomes" id="UP000663877">
    <property type="component" value="Unassembled WGS sequence"/>
</dbReference>
<dbReference type="EMBL" id="CAJNOM010000097">
    <property type="protein sequence ID" value="CAF1040144.1"/>
    <property type="molecule type" value="Genomic_DNA"/>
</dbReference>
<name>A0A813S3Q8_9BILA</name>
<dbReference type="PROSITE" id="PS50003">
    <property type="entry name" value="PH_DOMAIN"/>
    <property type="match status" value="1"/>
</dbReference>
<feature type="domain" description="Rho-GAP" evidence="4">
    <location>
        <begin position="113"/>
        <end position="308"/>
    </location>
</feature>
<dbReference type="SUPFAM" id="SSF48350">
    <property type="entry name" value="GTPase activation domain, GAP"/>
    <property type="match status" value="1"/>
</dbReference>
<dbReference type="SUPFAM" id="SSF50729">
    <property type="entry name" value="PH domain-like"/>
    <property type="match status" value="1"/>
</dbReference>
<dbReference type="SMART" id="SM00233">
    <property type="entry name" value="PH"/>
    <property type="match status" value="1"/>
</dbReference>
<dbReference type="SMART" id="SM00324">
    <property type="entry name" value="RhoGAP"/>
    <property type="match status" value="1"/>
</dbReference>
<dbReference type="GO" id="GO:0005096">
    <property type="term" value="F:GTPase activator activity"/>
    <property type="evidence" value="ECO:0007669"/>
    <property type="project" value="UniProtKB-KW"/>
</dbReference>
<dbReference type="InterPro" id="IPR008936">
    <property type="entry name" value="Rho_GTPase_activation_prot"/>
</dbReference>
<feature type="coiled-coil region" evidence="2">
    <location>
        <begin position="567"/>
        <end position="594"/>
    </location>
</feature>
<comment type="caution">
    <text evidence="5">The sequence shown here is derived from an EMBL/GenBank/DDBJ whole genome shotgun (WGS) entry which is preliminary data.</text>
</comment>
<dbReference type="InterPro" id="IPR051025">
    <property type="entry name" value="RhoGAP"/>
</dbReference>
<dbReference type="AlphaFoldDB" id="A0A813S3Q8"/>
<keyword evidence="1" id="KW-0343">GTPase activation</keyword>
<accession>A0A813S3Q8</accession>
<evidence type="ECO:0000313" key="7">
    <source>
        <dbReference type="Proteomes" id="UP000663832"/>
    </source>
</evidence>
<protein>
    <recommendedName>
        <fullName evidence="9">Rho GTPase activating protein</fullName>
    </recommendedName>
</protein>
<dbReference type="InterPro" id="IPR000198">
    <property type="entry name" value="RhoGAP_dom"/>
</dbReference>
<feature type="domain" description="PH" evidence="3">
    <location>
        <begin position="8"/>
        <end position="103"/>
    </location>
</feature>
<dbReference type="InterPro" id="IPR001849">
    <property type="entry name" value="PH_domain"/>
</dbReference>
<proteinExistence type="predicted"/>
<gene>
    <name evidence="5" type="ORF">BJG266_LOCUS4605</name>
    <name evidence="6" type="ORF">QVE165_LOCUS17027</name>
</gene>
<evidence type="ECO:0000259" key="3">
    <source>
        <dbReference type="PROSITE" id="PS50003"/>
    </source>
</evidence>
<dbReference type="PROSITE" id="PS50238">
    <property type="entry name" value="RHOGAP"/>
    <property type="match status" value="1"/>
</dbReference>
<evidence type="ECO:0000259" key="4">
    <source>
        <dbReference type="PROSITE" id="PS50238"/>
    </source>
</evidence>
<dbReference type="Pfam" id="PF00169">
    <property type="entry name" value="PH"/>
    <property type="match status" value="1"/>
</dbReference>
<sequence length="599" mass="69501">MSNDDLIINPKQGWLKVKLHSQSKWHRRYCIIDWDKAILFIASKVDKRYREWIKLLPHIFINEYESSSDPIIEIKSDNEIHLLQFESKKEFECWFLALKRTAYSRVGGGIFGQSLENTHKYSRDKTSPVPIIVRQCCEFLLEYGSTFVGLFRVPGKQSSIKELRDMYDRGLIIDLNNSYSPATISSLLKIYLHSLPEPIIPIKNFDEFFEIGSRFKYNQTNDIDRLKQLIGKTLSGINYAVLAYLSLFLKKLTQYAHETKMDADNLAVTFGSNLIRPSEDLDLNMIKGHNYNLFPLIKVLIDYSEYLFPNNSNEICDQNNESITKSSGFSSFSSLLSSNEQQRPMKINSRSSSMPSIRFTTFSSIDSSNISFDDQLDNDNLKYQSELVIDKQLNNTFNRQQSFITCCQGEENNEYNQINILQKRFSCADIINNDDRMKTRLNILEEKYKSDIPSQILSKSNVSSPIRKTSKKTFANKFGKSITNFKTSVSRAFHPHFSSSENIQYSSCINISSRTLNQTDQSSKSIQSNILNDCLKTLQDEIYILKDLIDKKDSLLNNLTKTSYEERLKYEKENTELKQIIEQLQYENEQLKARYQSDI</sequence>
<evidence type="ECO:0000313" key="5">
    <source>
        <dbReference type="EMBL" id="CAF0789707.1"/>
    </source>
</evidence>